<accession>A0A0C2YS93</accession>
<evidence type="ECO:0000256" key="2">
    <source>
        <dbReference type="SAM" id="Phobius"/>
    </source>
</evidence>
<gene>
    <name evidence="3" type="ORF">M413DRAFT_442973</name>
</gene>
<proteinExistence type="predicted"/>
<feature type="compositionally biased region" description="Low complexity" evidence="1">
    <location>
        <begin position="252"/>
        <end position="271"/>
    </location>
</feature>
<organism evidence="3 4">
    <name type="scientific">Hebeloma cylindrosporum</name>
    <dbReference type="NCBI Taxonomy" id="76867"/>
    <lineage>
        <taxon>Eukaryota</taxon>
        <taxon>Fungi</taxon>
        <taxon>Dikarya</taxon>
        <taxon>Basidiomycota</taxon>
        <taxon>Agaricomycotina</taxon>
        <taxon>Agaricomycetes</taxon>
        <taxon>Agaricomycetidae</taxon>
        <taxon>Agaricales</taxon>
        <taxon>Agaricineae</taxon>
        <taxon>Hymenogastraceae</taxon>
        <taxon>Hebeloma</taxon>
    </lineage>
</organism>
<protein>
    <submittedName>
        <fullName evidence="3">Uncharacterized protein</fullName>
    </submittedName>
</protein>
<feature type="region of interest" description="Disordered" evidence="1">
    <location>
        <begin position="252"/>
        <end position="280"/>
    </location>
</feature>
<reference evidence="3 4" key="1">
    <citation type="submission" date="2014-04" db="EMBL/GenBank/DDBJ databases">
        <authorList>
            <consortium name="DOE Joint Genome Institute"/>
            <person name="Kuo A."/>
            <person name="Gay G."/>
            <person name="Dore J."/>
            <person name="Kohler A."/>
            <person name="Nagy L.G."/>
            <person name="Floudas D."/>
            <person name="Copeland A."/>
            <person name="Barry K.W."/>
            <person name="Cichocki N."/>
            <person name="Veneault-Fourrey C."/>
            <person name="LaButti K."/>
            <person name="Lindquist E.A."/>
            <person name="Lipzen A."/>
            <person name="Lundell T."/>
            <person name="Morin E."/>
            <person name="Murat C."/>
            <person name="Sun H."/>
            <person name="Tunlid A."/>
            <person name="Henrissat B."/>
            <person name="Grigoriev I.V."/>
            <person name="Hibbett D.S."/>
            <person name="Martin F."/>
            <person name="Nordberg H.P."/>
            <person name="Cantor M.N."/>
            <person name="Hua S.X."/>
        </authorList>
    </citation>
    <scope>NUCLEOTIDE SEQUENCE [LARGE SCALE GENOMIC DNA]</scope>
    <source>
        <strain evidence="4">h7</strain>
    </source>
</reference>
<evidence type="ECO:0000313" key="3">
    <source>
        <dbReference type="EMBL" id="KIM43907.1"/>
    </source>
</evidence>
<reference evidence="4" key="2">
    <citation type="submission" date="2015-01" db="EMBL/GenBank/DDBJ databases">
        <title>Evolutionary Origins and Diversification of the Mycorrhizal Mutualists.</title>
        <authorList>
            <consortium name="DOE Joint Genome Institute"/>
            <consortium name="Mycorrhizal Genomics Consortium"/>
            <person name="Kohler A."/>
            <person name="Kuo A."/>
            <person name="Nagy L.G."/>
            <person name="Floudas D."/>
            <person name="Copeland A."/>
            <person name="Barry K.W."/>
            <person name="Cichocki N."/>
            <person name="Veneault-Fourrey C."/>
            <person name="LaButti K."/>
            <person name="Lindquist E.A."/>
            <person name="Lipzen A."/>
            <person name="Lundell T."/>
            <person name="Morin E."/>
            <person name="Murat C."/>
            <person name="Riley R."/>
            <person name="Ohm R."/>
            <person name="Sun H."/>
            <person name="Tunlid A."/>
            <person name="Henrissat B."/>
            <person name="Grigoriev I.V."/>
            <person name="Hibbett D.S."/>
            <person name="Martin F."/>
        </authorList>
    </citation>
    <scope>NUCLEOTIDE SEQUENCE [LARGE SCALE GENOMIC DNA]</scope>
    <source>
        <strain evidence="4">h7</strain>
    </source>
</reference>
<evidence type="ECO:0000256" key="1">
    <source>
        <dbReference type="SAM" id="MobiDB-lite"/>
    </source>
</evidence>
<sequence length="325" mass="33985">MGTCGWTGAPCTAGGGILSPARSNCNNRADAYICVNGSCGFKLGDKCDMTGKSGQYQFSCNGDIMCGFDNKCGGRDAFLKYGGVMVGNNEQVSTNIMKERCMSGVANSQSSGGYSCTDPADPYGKKRRLRLIVGPVVGGVVALLLVAIGYLILRKRRRPSTVDPHPPPGPHHVEVTHPLTSNTSSAGITNGPVHQPTEMEAPDSQAFVEVNEVYKHDPTSRILSCQPVSLSAHAISNPPLLETATTQVQSSASSWQAPLPAPVSSSLSAASPNPPESDVHAELAALRAQVAQLQATTLSPSPGANLSGSTISREDSPPPYTLQDH</sequence>
<name>A0A0C2YS93_HEBCY</name>
<dbReference type="EMBL" id="KN831774">
    <property type="protein sequence ID" value="KIM43907.1"/>
    <property type="molecule type" value="Genomic_DNA"/>
</dbReference>
<feature type="compositionally biased region" description="Polar residues" evidence="1">
    <location>
        <begin position="296"/>
        <end position="311"/>
    </location>
</feature>
<keyword evidence="4" id="KW-1185">Reference proteome</keyword>
<keyword evidence="2" id="KW-0472">Membrane</keyword>
<dbReference type="Proteomes" id="UP000053424">
    <property type="component" value="Unassembled WGS sequence"/>
</dbReference>
<dbReference type="AlphaFoldDB" id="A0A0C2YS93"/>
<feature type="region of interest" description="Disordered" evidence="1">
    <location>
        <begin position="294"/>
        <end position="325"/>
    </location>
</feature>
<keyword evidence="2" id="KW-0812">Transmembrane</keyword>
<feature type="transmembrane region" description="Helical" evidence="2">
    <location>
        <begin position="131"/>
        <end position="153"/>
    </location>
</feature>
<keyword evidence="2" id="KW-1133">Transmembrane helix</keyword>
<evidence type="ECO:0000313" key="4">
    <source>
        <dbReference type="Proteomes" id="UP000053424"/>
    </source>
</evidence>
<dbReference type="HOGENOM" id="CLU_855453_0_0_1"/>